<feature type="domain" description="C2H2-type" evidence="1">
    <location>
        <begin position="48"/>
        <end position="70"/>
    </location>
</feature>
<comment type="caution">
    <text evidence="2">The sequence shown here is derived from an EMBL/GenBank/DDBJ whole genome shotgun (WGS) entry which is preliminary data.</text>
</comment>
<dbReference type="AlphaFoldDB" id="A0ABD5V3K0"/>
<dbReference type="EMBL" id="JBHSXQ010000003">
    <property type="protein sequence ID" value="MFC6905614.1"/>
    <property type="molecule type" value="Genomic_DNA"/>
</dbReference>
<reference evidence="2 3" key="1">
    <citation type="journal article" date="2019" name="Int. J. Syst. Evol. Microbiol.">
        <title>The Global Catalogue of Microorganisms (GCM) 10K type strain sequencing project: providing services to taxonomists for standard genome sequencing and annotation.</title>
        <authorList>
            <consortium name="The Broad Institute Genomics Platform"/>
            <consortium name="The Broad Institute Genome Sequencing Center for Infectious Disease"/>
            <person name="Wu L."/>
            <person name="Ma J."/>
        </authorList>
    </citation>
    <scope>NUCLEOTIDE SEQUENCE [LARGE SCALE GENOMIC DNA]</scope>
    <source>
        <strain evidence="2 3">CGMCC 1.3240</strain>
    </source>
</reference>
<evidence type="ECO:0000259" key="1">
    <source>
        <dbReference type="PROSITE" id="PS00028"/>
    </source>
</evidence>
<protein>
    <recommendedName>
        <fullName evidence="1">C2H2-type domain-containing protein</fullName>
    </recommendedName>
</protein>
<evidence type="ECO:0000313" key="2">
    <source>
        <dbReference type="EMBL" id="MFC6905614.1"/>
    </source>
</evidence>
<dbReference type="InterPro" id="IPR058419">
    <property type="entry name" value="DUF8106"/>
</dbReference>
<dbReference type="Proteomes" id="UP001596312">
    <property type="component" value="Unassembled WGS sequence"/>
</dbReference>
<gene>
    <name evidence="2" type="ORF">ACFQGH_10460</name>
</gene>
<dbReference type="InterPro" id="IPR013087">
    <property type="entry name" value="Znf_C2H2_type"/>
</dbReference>
<accession>A0ABD5V3K0</accession>
<dbReference type="RefSeq" id="WP_340604135.1">
    <property type="nucleotide sequence ID" value="NZ_JBBMXV010000003.1"/>
</dbReference>
<organism evidence="2 3">
    <name type="scientific">Halalkalicoccus tibetensis</name>
    <dbReference type="NCBI Taxonomy" id="175632"/>
    <lineage>
        <taxon>Archaea</taxon>
        <taxon>Methanobacteriati</taxon>
        <taxon>Methanobacteriota</taxon>
        <taxon>Stenosarchaea group</taxon>
        <taxon>Halobacteria</taxon>
        <taxon>Halobacteriales</taxon>
        <taxon>Halococcaceae</taxon>
        <taxon>Halalkalicoccus</taxon>
    </lineage>
</organism>
<dbReference type="PROSITE" id="PS00028">
    <property type="entry name" value="ZINC_FINGER_C2H2_1"/>
    <property type="match status" value="1"/>
</dbReference>
<name>A0ABD5V3K0_9EURY</name>
<sequence>MTRSVHAIDPDSPPDRKTTLFCPACDHQSPIDGDWVVREHTSSIEYRCPDCEALLTERKRESGHEHEHDHDRAPLVRAWSAWVRAASAWFRRPKRLRLRA</sequence>
<keyword evidence="3" id="KW-1185">Reference proteome</keyword>
<evidence type="ECO:0000313" key="3">
    <source>
        <dbReference type="Proteomes" id="UP001596312"/>
    </source>
</evidence>
<proteinExistence type="predicted"/>
<dbReference type="Pfam" id="PF26408">
    <property type="entry name" value="DUF8106"/>
    <property type="match status" value="1"/>
</dbReference>